<feature type="transmembrane region" description="Helical" evidence="7">
    <location>
        <begin position="137"/>
        <end position="157"/>
    </location>
</feature>
<feature type="transmembrane region" description="Helical" evidence="7">
    <location>
        <begin position="375"/>
        <end position="397"/>
    </location>
</feature>
<feature type="transmembrane region" description="Helical" evidence="7">
    <location>
        <begin position="346"/>
        <end position="368"/>
    </location>
</feature>
<evidence type="ECO:0000313" key="9">
    <source>
        <dbReference type="Proteomes" id="UP000694920"/>
    </source>
</evidence>
<dbReference type="PROSITE" id="PS50850">
    <property type="entry name" value="MFS"/>
    <property type="match status" value="1"/>
</dbReference>
<dbReference type="PANTHER" id="PTHR48021">
    <property type="match status" value="1"/>
</dbReference>
<feature type="transmembrane region" description="Helical" evidence="7">
    <location>
        <begin position="53"/>
        <end position="74"/>
    </location>
</feature>
<feature type="domain" description="Major facilitator superfamily (MFS) profile" evidence="8">
    <location>
        <begin position="54"/>
        <end position="494"/>
    </location>
</feature>
<evidence type="ECO:0000256" key="6">
    <source>
        <dbReference type="SAM" id="MobiDB-lite"/>
    </source>
</evidence>
<evidence type="ECO:0000256" key="1">
    <source>
        <dbReference type="ARBA" id="ARBA00004141"/>
    </source>
</evidence>
<dbReference type="Proteomes" id="UP000694920">
    <property type="component" value="Unplaced"/>
</dbReference>
<feature type="transmembrane region" description="Helical" evidence="7">
    <location>
        <begin position="220"/>
        <end position="240"/>
    </location>
</feature>
<keyword evidence="2 7" id="KW-0812">Transmembrane</keyword>
<dbReference type="PROSITE" id="PS00216">
    <property type="entry name" value="SUGAR_TRANSPORT_1"/>
    <property type="match status" value="1"/>
</dbReference>
<reference evidence="10 11" key="1">
    <citation type="submission" date="2025-04" db="UniProtKB">
        <authorList>
            <consortium name="RefSeq"/>
        </authorList>
    </citation>
    <scope>IDENTIFICATION</scope>
</reference>
<dbReference type="RefSeq" id="XP_015600565.1">
    <property type="nucleotide sequence ID" value="XM_015745079.2"/>
</dbReference>
<evidence type="ECO:0000256" key="3">
    <source>
        <dbReference type="ARBA" id="ARBA00022989"/>
    </source>
</evidence>
<evidence type="ECO:0000256" key="5">
    <source>
        <dbReference type="ARBA" id="ARBA00023180"/>
    </source>
</evidence>
<keyword evidence="3 7" id="KW-1133">Transmembrane helix</keyword>
<dbReference type="Gene3D" id="1.20.1250.20">
    <property type="entry name" value="MFS general substrate transporter like domains"/>
    <property type="match status" value="1"/>
</dbReference>
<feature type="transmembrane region" description="Helical" evidence="7">
    <location>
        <begin position="439"/>
        <end position="460"/>
    </location>
</feature>
<comment type="subcellular location">
    <subcellularLocation>
        <location evidence="1">Membrane</location>
        <topology evidence="1">Multi-pass membrane protein</topology>
    </subcellularLocation>
</comment>
<evidence type="ECO:0000256" key="4">
    <source>
        <dbReference type="ARBA" id="ARBA00023136"/>
    </source>
</evidence>
<dbReference type="SUPFAM" id="SSF103473">
    <property type="entry name" value="MFS general substrate transporter"/>
    <property type="match status" value="1"/>
</dbReference>
<dbReference type="PRINTS" id="PR00171">
    <property type="entry name" value="SUGRTRNSPORT"/>
</dbReference>
<dbReference type="InterPro" id="IPR003663">
    <property type="entry name" value="Sugar/inositol_transpt"/>
</dbReference>
<dbReference type="RefSeq" id="XP_015600566.1">
    <property type="nucleotide sequence ID" value="XM_015745080.2"/>
</dbReference>
<gene>
    <name evidence="10 11 12" type="primary">LOC107270239</name>
</gene>
<feature type="transmembrane region" description="Helical" evidence="7">
    <location>
        <begin position="195"/>
        <end position="214"/>
    </location>
</feature>
<feature type="transmembrane region" description="Helical" evidence="7">
    <location>
        <begin position="312"/>
        <end position="334"/>
    </location>
</feature>
<feature type="transmembrane region" description="Helical" evidence="7">
    <location>
        <begin position="163"/>
        <end position="183"/>
    </location>
</feature>
<evidence type="ECO:0000313" key="11">
    <source>
        <dbReference type="RefSeq" id="XP_015600565.1"/>
    </source>
</evidence>
<name>A0AAJ7C2Y5_CEPCN</name>
<dbReference type="InterPro" id="IPR005828">
    <property type="entry name" value="MFS_sugar_transport-like"/>
</dbReference>
<feature type="transmembrane region" description="Helical" evidence="7">
    <location>
        <begin position="110"/>
        <end position="130"/>
    </location>
</feature>
<dbReference type="AlphaFoldDB" id="A0AAJ7C2Y5"/>
<dbReference type="InterPro" id="IPR050549">
    <property type="entry name" value="MFS_Trehalose_Transporter"/>
</dbReference>
<dbReference type="GeneID" id="107270239"/>
<dbReference type="Pfam" id="PF00083">
    <property type="entry name" value="Sugar_tr"/>
    <property type="match status" value="1"/>
</dbReference>
<dbReference type="InterPro" id="IPR005829">
    <property type="entry name" value="Sugar_transporter_CS"/>
</dbReference>
<dbReference type="KEGG" id="ccin:107270239"/>
<evidence type="ECO:0000259" key="8">
    <source>
        <dbReference type="PROSITE" id="PS50850"/>
    </source>
</evidence>
<keyword evidence="4 7" id="KW-0472">Membrane</keyword>
<organism evidence="9 10">
    <name type="scientific">Cephus cinctus</name>
    <name type="common">Wheat stem sawfly</name>
    <dbReference type="NCBI Taxonomy" id="211228"/>
    <lineage>
        <taxon>Eukaryota</taxon>
        <taxon>Metazoa</taxon>
        <taxon>Ecdysozoa</taxon>
        <taxon>Arthropoda</taxon>
        <taxon>Hexapoda</taxon>
        <taxon>Insecta</taxon>
        <taxon>Pterygota</taxon>
        <taxon>Neoptera</taxon>
        <taxon>Endopterygota</taxon>
        <taxon>Hymenoptera</taxon>
        <taxon>Cephoidea</taxon>
        <taxon>Cephidae</taxon>
        <taxon>Cephus</taxon>
    </lineage>
</organism>
<feature type="transmembrane region" description="Helical" evidence="7">
    <location>
        <begin position="472"/>
        <end position="490"/>
    </location>
</feature>
<evidence type="ECO:0000313" key="10">
    <source>
        <dbReference type="RefSeq" id="XP_015600564.1"/>
    </source>
</evidence>
<keyword evidence="9" id="KW-1185">Reference proteome</keyword>
<feature type="transmembrane region" description="Helical" evidence="7">
    <location>
        <begin position="403"/>
        <end position="427"/>
    </location>
</feature>
<evidence type="ECO:0000256" key="2">
    <source>
        <dbReference type="ARBA" id="ARBA00022692"/>
    </source>
</evidence>
<dbReference type="GO" id="GO:0022857">
    <property type="term" value="F:transmembrane transporter activity"/>
    <property type="evidence" value="ECO:0007669"/>
    <property type="project" value="InterPro"/>
</dbReference>
<evidence type="ECO:0000256" key="7">
    <source>
        <dbReference type="SAM" id="Phobius"/>
    </source>
</evidence>
<evidence type="ECO:0000313" key="12">
    <source>
        <dbReference type="RefSeq" id="XP_015600566.1"/>
    </source>
</evidence>
<dbReference type="GO" id="GO:0016020">
    <property type="term" value="C:membrane"/>
    <property type="evidence" value="ECO:0007669"/>
    <property type="project" value="UniProtKB-SubCell"/>
</dbReference>
<dbReference type="InterPro" id="IPR036259">
    <property type="entry name" value="MFS_trans_sf"/>
</dbReference>
<sequence>MANVNAADLVTSGNLPSDRPESMALMGTPVESGTAPPKKIQESELKLYLRQSLTALGPIMGTIAAGMTSGYSAVLLPQLKPDDGNGTSFSNGSFDGVQDIVVESTEQESWIAAAAALTMAPGCWISGILMERFGRKVSHLITSPIFLAGWVTVGLASDMTWLIVGRLLCGLCVGLHGPLGPVYVAETSHPHLRGILLAGISLAIAIGVLISHMLGTWLHWRVAAFVCGVFPVLCFIFCIFSKESPTWLLGKNKPRQAETAWIYLRGEHAVAEFESLKNKKIYGPSVDQKVKANDESNWWKVITSATFLKPLIILNVFFLTTQFSGVNAVAFYCVKMLKDVAGPENAYSATLVLDFIRVVFSVVACWLTRNYGRRILALVSGLGSSFALLALSVCLFWDIGKPYLPVALLILYTCVVSVGLVPLPWLLCGELFSASVRGLGSGLSSGFAFMCFFVVVKTVPAMFEELLAQGTFSVYGIIALLGTIFLYFYLPETKDKTLQEIEEAFTRKSKNINKEKKSGVV</sequence>
<feature type="region of interest" description="Disordered" evidence="6">
    <location>
        <begin position="1"/>
        <end position="37"/>
    </location>
</feature>
<accession>A0AAJ7C2Y5</accession>
<dbReference type="InterPro" id="IPR020846">
    <property type="entry name" value="MFS_dom"/>
</dbReference>
<proteinExistence type="predicted"/>
<dbReference type="RefSeq" id="XP_015600564.1">
    <property type="nucleotide sequence ID" value="XM_015745078.2"/>
</dbReference>
<dbReference type="PANTHER" id="PTHR48021:SF68">
    <property type="entry name" value="MAJOR FACILITATOR SUPERFAMILY (MFS) PROFILE DOMAIN-CONTAINING PROTEIN"/>
    <property type="match status" value="1"/>
</dbReference>
<dbReference type="PROSITE" id="PS00217">
    <property type="entry name" value="SUGAR_TRANSPORT_2"/>
    <property type="match status" value="1"/>
</dbReference>
<keyword evidence="5" id="KW-0325">Glycoprotein</keyword>
<protein>
    <submittedName>
        <fullName evidence="10 11">Facilitated trehalose transporter Tret1 isoform X1</fullName>
    </submittedName>
</protein>
<dbReference type="FunFam" id="1.20.1250.20:FF:000249">
    <property type="entry name" value="facilitated trehalose transporter Tret1"/>
    <property type="match status" value="1"/>
</dbReference>